<evidence type="ECO:0000313" key="5">
    <source>
        <dbReference type="EMBL" id="CAB4183844.1"/>
    </source>
</evidence>
<keyword evidence="2" id="KW-0418">Kinase</keyword>
<dbReference type="EMBL" id="LR797060">
    <property type="protein sequence ID" value="CAB4183844.1"/>
    <property type="molecule type" value="Genomic_DNA"/>
</dbReference>
<dbReference type="Gene3D" id="3.40.50.150">
    <property type="entry name" value="Vaccinia Virus protein VP39"/>
    <property type="match status" value="1"/>
</dbReference>
<dbReference type="Pfam" id="PF01973">
    <property type="entry name" value="MptE-like"/>
    <property type="match status" value="1"/>
</dbReference>
<evidence type="ECO:0000313" key="6">
    <source>
        <dbReference type="EMBL" id="CAB4187275.1"/>
    </source>
</evidence>
<evidence type="ECO:0000259" key="1">
    <source>
        <dbReference type="Pfam" id="PF01973"/>
    </source>
</evidence>
<dbReference type="EMBL" id="LR796470">
    <property type="protein sequence ID" value="CAB4146497.1"/>
    <property type="molecule type" value="Genomic_DNA"/>
</dbReference>
<dbReference type="EMBL" id="LR797307">
    <property type="protein sequence ID" value="CAB4200672.1"/>
    <property type="molecule type" value="Genomic_DNA"/>
</dbReference>
<evidence type="ECO:0000313" key="9">
    <source>
        <dbReference type="EMBL" id="CAB4218565.1"/>
    </source>
</evidence>
<evidence type="ECO:0000313" key="2">
    <source>
        <dbReference type="EMBL" id="CAB4146497.1"/>
    </source>
</evidence>
<feature type="domain" description="6-hydroxymethylpterin diphosphokinase MptE-like" evidence="1">
    <location>
        <begin position="60"/>
        <end position="199"/>
    </location>
</feature>
<evidence type="ECO:0000313" key="10">
    <source>
        <dbReference type="EMBL" id="CAB5229102.1"/>
    </source>
</evidence>
<dbReference type="EMBL" id="LR797102">
    <property type="protein sequence ID" value="CAB4187275.1"/>
    <property type="molecule type" value="Genomic_DNA"/>
</dbReference>
<protein>
    <submittedName>
        <fullName evidence="2">6-hydroxymethylpterin diphosphokinase MptE-like</fullName>
    </submittedName>
</protein>
<sequence length="460" mass="50736">MTETMIYMTHRNPGASKPLTIPVSLLVNVPDEVIEANVRANSRRLPAHERIKTMAPHAGVAVMCGSGPSMADHLDDIRMHQANGGQVFAMNGAANFLAKQDIIPDFQVLVDARERTAELIGVARAHLIASQCDPSVFDKLPRAKMWHFINGDLDKQLPEDEPAHAQIGGAGSVGNCALALAWAMGYRRFEIYGYDSSHRDNASHAFHQSLNDFEPWGRFQLGGKEYICSYTMRSQASRFQSVGMALVNNGCTVNVHGDGILPDMWRETVRVETAGTLEEREAAKYRLAWDLPDYRVMSPAMSHIDEIREAFGHPTTGVLLDFGCGAGKAAKALEGDRLAVIGIDHVNALEVDIPFVKMPLWHISRDFDTNFGICCDVMEHIPPEKVDAVLDGIARSVQGPVYFSISTVPDRFGAAIGKTLHLTVQPGSWWRAQLIKRWKCVSVLAETDAELRVIVTERIA</sequence>
<keyword evidence="2" id="KW-0808">Transferase</keyword>
<evidence type="ECO:0000313" key="8">
    <source>
        <dbReference type="EMBL" id="CAB4213919.1"/>
    </source>
</evidence>
<dbReference type="SUPFAM" id="SSF53335">
    <property type="entry name" value="S-adenosyl-L-methionine-dependent methyltransferases"/>
    <property type="match status" value="1"/>
</dbReference>
<dbReference type="EMBL" id="LR797405">
    <property type="protein sequence ID" value="CAB4213919.1"/>
    <property type="molecule type" value="Genomic_DNA"/>
</dbReference>
<evidence type="ECO:0000313" key="3">
    <source>
        <dbReference type="EMBL" id="CAB4164197.1"/>
    </source>
</evidence>
<reference evidence="2" key="1">
    <citation type="submission" date="2020-04" db="EMBL/GenBank/DDBJ databases">
        <authorList>
            <person name="Chiriac C."/>
            <person name="Salcher M."/>
            <person name="Ghai R."/>
            <person name="Kavagutti S V."/>
        </authorList>
    </citation>
    <scope>NUCLEOTIDE SEQUENCE</scope>
</reference>
<dbReference type="EMBL" id="LR797463">
    <property type="protein sequence ID" value="CAB4218565.1"/>
    <property type="molecule type" value="Genomic_DNA"/>
</dbReference>
<dbReference type="InterPro" id="IPR002826">
    <property type="entry name" value="MptE-like"/>
</dbReference>
<evidence type="ECO:0000313" key="4">
    <source>
        <dbReference type="EMBL" id="CAB4172351.1"/>
    </source>
</evidence>
<accession>A0A6J5MLH1</accession>
<dbReference type="EMBL" id="LR798397">
    <property type="protein sequence ID" value="CAB5229102.1"/>
    <property type="molecule type" value="Genomic_DNA"/>
</dbReference>
<proteinExistence type="predicted"/>
<organism evidence="2">
    <name type="scientific">uncultured Caudovirales phage</name>
    <dbReference type="NCBI Taxonomy" id="2100421"/>
    <lineage>
        <taxon>Viruses</taxon>
        <taxon>Duplodnaviria</taxon>
        <taxon>Heunggongvirae</taxon>
        <taxon>Uroviricota</taxon>
        <taxon>Caudoviricetes</taxon>
        <taxon>Peduoviridae</taxon>
        <taxon>Maltschvirus</taxon>
        <taxon>Maltschvirus maltsch</taxon>
    </lineage>
</organism>
<dbReference type="InterPro" id="IPR029063">
    <property type="entry name" value="SAM-dependent_MTases_sf"/>
</dbReference>
<evidence type="ECO:0000313" key="7">
    <source>
        <dbReference type="EMBL" id="CAB4200672.1"/>
    </source>
</evidence>
<dbReference type="EMBL" id="LR796763">
    <property type="protein sequence ID" value="CAB4164197.1"/>
    <property type="molecule type" value="Genomic_DNA"/>
</dbReference>
<dbReference type="GO" id="GO:0016301">
    <property type="term" value="F:kinase activity"/>
    <property type="evidence" value="ECO:0007669"/>
    <property type="project" value="UniProtKB-KW"/>
</dbReference>
<name>A0A6J5MLH1_9CAUD</name>
<gene>
    <name evidence="5" type="ORF">UFOVP1096_19</name>
    <name evidence="6" type="ORF">UFOVP1157_8</name>
    <name evidence="7" type="ORF">UFOVP1347_58</name>
    <name evidence="8" type="ORF">UFOVP1455_10</name>
    <name evidence="10" type="ORF">UFOVP1543_10</name>
    <name evidence="9" type="ORF">UFOVP1606_32</name>
    <name evidence="2" type="ORF">UFOVP497_27</name>
    <name evidence="3" type="ORF">UFOVP834_3</name>
    <name evidence="4" type="ORF">UFOVP922_8</name>
</gene>
<dbReference type="EMBL" id="LR796881">
    <property type="protein sequence ID" value="CAB4172351.1"/>
    <property type="molecule type" value="Genomic_DNA"/>
</dbReference>